<feature type="coiled-coil region" evidence="1">
    <location>
        <begin position="98"/>
        <end position="146"/>
    </location>
</feature>
<evidence type="ECO:0000256" key="2">
    <source>
        <dbReference type="SAM" id="MobiDB-lite"/>
    </source>
</evidence>
<evidence type="ECO:0008006" key="6">
    <source>
        <dbReference type="Google" id="ProtNLM"/>
    </source>
</evidence>
<evidence type="ECO:0000313" key="3">
    <source>
        <dbReference type="EMBL" id="KRH25418.1"/>
    </source>
</evidence>
<dbReference type="InterPro" id="IPR045868">
    <property type="entry name" value="Znf_C3H13/40"/>
</dbReference>
<gene>
    <name evidence="4" type="primary">LOC100811131</name>
    <name evidence="3" type="ORF">GLYMA_12G101400</name>
</gene>
<keyword evidence="5" id="KW-1185">Reference proteome</keyword>
<feature type="region of interest" description="Disordered" evidence="2">
    <location>
        <begin position="52"/>
        <end position="80"/>
    </location>
</feature>
<dbReference type="Gramene" id="KRH25418">
    <property type="protein sequence ID" value="KRH25418"/>
    <property type="gene ID" value="GLYMA_12G101400"/>
</dbReference>
<dbReference type="PANTHER" id="PTHR38160">
    <property type="entry name" value="ZINC FINGER CCCH DOMAIN-CONTAINING PROTEIN 40"/>
    <property type="match status" value="1"/>
</dbReference>
<dbReference type="ExpressionAtlas" id="I1LRS7">
    <property type="expression patterns" value="baseline and differential"/>
</dbReference>
<protein>
    <recommendedName>
        <fullName evidence="6">Zinc finger CCCH domain-containing protein 13</fullName>
    </recommendedName>
</protein>
<dbReference type="PANTHER" id="PTHR38160:SF1">
    <property type="entry name" value="ZINC FINGER CCCH DOMAIN-CONTAINING PROTEIN 40"/>
    <property type="match status" value="1"/>
</dbReference>
<proteinExistence type="predicted"/>
<accession>I1LRS7</accession>
<name>I1LRS7_SOYBN</name>
<sequence>MHKIMPLYFFVDTYTYQRDRCAHAALPNDYAPVVFPNVSHELKIAEYSPTMSLEKKSDRRHRRKQDTNGQSDISGNLKVSDRVQGQVKEGKLLSSGSRNNLEEQLKKVDSDISTLQNRKFQLEVYLDESVQEVDSLNSRIRELEAQLCKEDEECKRITSRIRKFVRVHNHMSELQDELRRSQVRLQRFGDQLVSDISRIGANEEDLSIDIISNGENTGLHPIAKHNVEHNDASSHKKRLHIEHDALEELKQDRSKDGHLVETARTRKRSRWNLSDQLKEESLGTPDNGTEVTRSLDLEGKHKKGLKQPRIEAPSTSMAAHVVDEDVDIERYDGNDINETANTENDNGAAYKVKGAPLMLPPALLPRSNYLQYEGNDENVDVDG</sequence>
<reference evidence="3" key="3">
    <citation type="submission" date="2018-07" db="EMBL/GenBank/DDBJ databases">
        <title>WGS assembly of Glycine max.</title>
        <authorList>
            <person name="Schmutz J."/>
            <person name="Cannon S."/>
            <person name="Schlueter J."/>
            <person name="Ma J."/>
            <person name="Mitros T."/>
            <person name="Nelson W."/>
            <person name="Hyten D."/>
            <person name="Song Q."/>
            <person name="Thelen J."/>
            <person name="Cheng J."/>
            <person name="Xu D."/>
            <person name="Hellsten U."/>
            <person name="May G."/>
            <person name="Yu Y."/>
            <person name="Sakurai T."/>
            <person name="Umezawa T."/>
            <person name="Bhattacharyya M."/>
            <person name="Sandhu D."/>
            <person name="Valliyodan B."/>
            <person name="Lindquist E."/>
            <person name="Peto M."/>
            <person name="Grant D."/>
            <person name="Shu S."/>
            <person name="Goodstein D."/>
            <person name="Barry K."/>
            <person name="Futrell-Griggs M."/>
            <person name="Abernathy B."/>
            <person name="Du J."/>
            <person name="Tian Z."/>
            <person name="Zhu L."/>
            <person name="Gill N."/>
            <person name="Joshi T."/>
            <person name="Libault M."/>
            <person name="Sethuraman A."/>
            <person name="Zhang X."/>
            <person name="Shinozaki K."/>
            <person name="Nguyen H."/>
            <person name="Wing R."/>
            <person name="Cregan P."/>
            <person name="Specht J."/>
            <person name="Grimwood J."/>
            <person name="Rokhsar D."/>
            <person name="Stacey G."/>
            <person name="Shoemaker R."/>
            <person name="Jackson S."/>
        </authorList>
    </citation>
    <scope>NUCLEOTIDE SEQUENCE</scope>
    <source>
        <tissue evidence="3">Callus</tissue>
    </source>
</reference>
<reference evidence="4" key="2">
    <citation type="submission" date="2018-02" db="UniProtKB">
        <authorList>
            <consortium name="EnsemblPlants"/>
        </authorList>
    </citation>
    <scope>IDENTIFICATION</scope>
    <source>
        <strain evidence="4">Williams 82</strain>
    </source>
</reference>
<dbReference type="Proteomes" id="UP000008827">
    <property type="component" value="Chromosome 12"/>
</dbReference>
<evidence type="ECO:0000313" key="5">
    <source>
        <dbReference type="Proteomes" id="UP000008827"/>
    </source>
</evidence>
<dbReference type="EMBL" id="CM000845">
    <property type="protein sequence ID" value="KRH25418.1"/>
    <property type="molecule type" value="Genomic_DNA"/>
</dbReference>
<organism evidence="4">
    <name type="scientific">Glycine max</name>
    <name type="common">Soybean</name>
    <name type="synonym">Glycine hispida</name>
    <dbReference type="NCBI Taxonomy" id="3847"/>
    <lineage>
        <taxon>Eukaryota</taxon>
        <taxon>Viridiplantae</taxon>
        <taxon>Streptophyta</taxon>
        <taxon>Embryophyta</taxon>
        <taxon>Tracheophyta</taxon>
        <taxon>Spermatophyta</taxon>
        <taxon>Magnoliopsida</taxon>
        <taxon>eudicotyledons</taxon>
        <taxon>Gunneridae</taxon>
        <taxon>Pentapetalae</taxon>
        <taxon>rosids</taxon>
        <taxon>fabids</taxon>
        <taxon>Fabales</taxon>
        <taxon>Fabaceae</taxon>
        <taxon>Papilionoideae</taxon>
        <taxon>50 kb inversion clade</taxon>
        <taxon>NPAAA clade</taxon>
        <taxon>indigoferoid/millettioid clade</taxon>
        <taxon>Phaseoleae</taxon>
        <taxon>Glycine</taxon>
        <taxon>Glycine subgen. Soja</taxon>
    </lineage>
</organism>
<reference evidence="3 4" key="1">
    <citation type="journal article" date="2010" name="Nature">
        <title>Genome sequence of the palaeopolyploid soybean.</title>
        <authorList>
            <person name="Schmutz J."/>
            <person name="Cannon S.B."/>
            <person name="Schlueter J."/>
            <person name="Ma J."/>
            <person name="Mitros T."/>
            <person name="Nelson W."/>
            <person name="Hyten D.L."/>
            <person name="Song Q."/>
            <person name="Thelen J.J."/>
            <person name="Cheng J."/>
            <person name="Xu D."/>
            <person name="Hellsten U."/>
            <person name="May G.D."/>
            <person name="Yu Y."/>
            <person name="Sakurai T."/>
            <person name="Umezawa T."/>
            <person name="Bhattacharyya M.K."/>
            <person name="Sandhu D."/>
            <person name="Valliyodan B."/>
            <person name="Lindquist E."/>
            <person name="Peto M."/>
            <person name="Grant D."/>
            <person name="Shu S."/>
            <person name="Goodstein D."/>
            <person name="Barry K."/>
            <person name="Futrell-Griggs M."/>
            <person name="Abernathy B."/>
            <person name="Du J."/>
            <person name="Tian Z."/>
            <person name="Zhu L."/>
            <person name="Gill N."/>
            <person name="Joshi T."/>
            <person name="Libault M."/>
            <person name="Sethuraman A."/>
            <person name="Zhang X.-C."/>
            <person name="Shinozaki K."/>
            <person name="Nguyen H.T."/>
            <person name="Wing R.A."/>
            <person name="Cregan P."/>
            <person name="Specht J."/>
            <person name="Grimwood J."/>
            <person name="Rokhsar D."/>
            <person name="Stacey G."/>
            <person name="Shoemaker R.C."/>
            <person name="Jackson S.A."/>
        </authorList>
    </citation>
    <scope>NUCLEOTIDE SEQUENCE [LARGE SCALE GENOMIC DNA]</scope>
    <source>
        <strain evidence="4">cv. Williams 82</strain>
        <tissue evidence="3">Callus</tissue>
    </source>
</reference>
<dbReference type="EnsemblPlants" id="KRH25418">
    <property type="protein sequence ID" value="KRH25418"/>
    <property type="gene ID" value="GLYMA_12G101400"/>
</dbReference>
<keyword evidence="1" id="KW-0175">Coiled coil</keyword>
<evidence type="ECO:0000313" key="4">
    <source>
        <dbReference type="EnsemblPlants" id="KRH25418"/>
    </source>
</evidence>
<evidence type="ECO:0000256" key="1">
    <source>
        <dbReference type="SAM" id="Coils"/>
    </source>
</evidence>
<dbReference type="GO" id="GO:0046872">
    <property type="term" value="F:metal ion binding"/>
    <property type="evidence" value="ECO:0007669"/>
    <property type="project" value="InterPro"/>
</dbReference>
<dbReference type="AlphaFoldDB" id="I1LRS7"/>